<dbReference type="KEGG" id="rhl:LPU83_pLPU83c_0798"/>
<dbReference type="HOGENOM" id="CLU_2773114_0_0_5"/>
<reference evidence="1" key="1">
    <citation type="submission" date="2013-11" db="EMBL/GenBank/DDBJ databases">
        <title>Draft genome sequence of the broad-host-range Rhizobium sp. LPU83 strain, a member of the low-genetic diversity Oregon-like Rhizobium sp. group.</title>
        <authorList>
            <person name="Wibberg D."/>
            <person name="Puehler A."/>
            <person name="Schlueter A."/>
        </authorList>
    </citation>
    <scope>NUCLEOTIDE SEQUENCE [LARGE SCALE GENOMIC DNA]</scope>
    <source>
        <strain evidence="1">LPU83</strain>
        <plasmid evidence="1">pLPU83c</plasmid>
    </source>
</reference>
<evidence type="ECO:0000313" key="1">
    <source>
        <dbReference type="EMBL" id="CDM61360.1"/>
    </source>
</evidence>
<keyword evidence="1" id="KW-0614">Plasmid</keyword>
<dbReference type="AlphaFoldDB" id="W6RMA4"/>
<evidence type="ECO:0000313" key="2">
    <source>
        <dbReference type="Proteomes" id="UP000019443"/>
    </source>
</evidence>
<keyword evidence="2" id="KW-1185">Reference proteome</keyword>
<sequence length="69" mass="7468">MADDPLHTNASENDLRSFVTKRKISGGTVSRDGRVARDTMLGLVKTCQKPRLSFYHISATGSAETASLT</sequence>
<accession>W6RMA4</accession>
<dbReference type="Proteomes" id="UP000019443">
    <property type="component" value="Plasmid pLPU83c"/>
</dbReference>
<dbReference type="PATRIC" id="fig|348824.6.peg.5573"/>
<dbReference type="EMBL" id="HG916854">
    <property type="protein sequence ID" value="CDM61360.1"/>
    <property type="molecule type" value="Genomic_DNA"/>
</dbReference>
<organism evidence="1 2">
    <name type="scientific">Rhizobium favelukesii</name>
    <dbReference type="NCBI Taxonomy" id="348824"/>
    <lineage>
        <taxon>Bacteria</taxon>
        <taxon>Pseudomonadati</taxon>
        <taxon>Pseudomonadota</taxon>
        <taxon>Alphaproteobacteria</taxon>
        <taxon>Hyphomicrobiales</taxon>
        <taxon>Rhizobiaceae</taxon>
        <taxon>Rhizobium/Agrobacterium group</taxon>
        <taxon>Rhizobium</taxon>
    </lineage>
</organism>
<geneLocation type="plasmid" evidence="1 2">
    <name>pLPU83c</name>
</geneLocation>
<gene>
    <name evidence="1" type="ORF">LPU83_pLPU83c_0798</name>
</gene>
<proteinExistence type="predicted"/>
<protein>
    <submittedName>
        <fullName evidence="1">Uncharacterized protein</fullName>
    </submittedName>
</protein>
<name>W6RMA4_9HYPH</name>